<dbReference type="GO" id="GO:0005737">
    <property type="term" value="C:cytoplasm"/>
    <property type="evidence" value="ECO:0007669"/>
    <property type="project" value="UniProtKB-SubCell"/>
</dbReference>
<evidence type="ECO:0000256" key="8">
    <source>
        <dbReference type="ARBA" id="ARBA00022898"/>
    </source>
</evidence>
<dbReference type="InterPro" id="IPR036052">
    <property type="entry name" value="TrpB-like_PALP_sf"/>
</dbReference>
<evidence type="ECO:0000256" key="4">
    <source>
        <dbReference type="ARBA" id="ARBA00010869"/>
    </source>
</evidence>
<evidence type="ECO:0000256" key="6">
    <source>
        <dbReference type="ARBA" id="ARBA00022432"/>
    </source>
</evidence>
<evidence type="ECO:0000256" key="9">
    <source>
        <dbReference type="ARBA" id="ARBA00023239"/>
    </source>
</evidence>
<keyword evidence="9" id="KW-0456">Lyase</keyword>
<name>A0A9W4TW68_9ASCO</name>
<comment type="pathway">
    <text evidence="3">Carbohydrate biosynthesis; gluconeogenesis.</text>
</comment>
<dbReference type="InterPro" id="IPR050147">
    <property type="entry name" value="Ser/Thr_Dehydratase"/>
</dbReference>
<protein>
    <recommendedName>
        <fullName evidence="5">L-serine ammonia-lyase</fullName>
        <ecNumber evidence="5">4.3.1.17</ecNumber>
    </recommendedName>
</protein>
<evidence type="ECO:0000259" key="11">
    <source>
        <dbReference type="Pfam" id="PF00291"/>
    </source>
</evidence>
<comment type="cofactor">
    <cofactor evidence="1">
        <name>pyridoxal 5'-phosphate</name>
        <dbReference type="ChEBI" id="CHEBI:597326"/>
    </cofactor>
</comment>
<dbReference type="GO" id="GO:0003941">
    <property type="term" value="F:L-serine ammonia-lyase activity"/>
    <property type="evidence" value="ECO:0007669"/>
    <property type="project" value="UniProtKB-EC"/>
</dbReference>
<dbReference type="OrthoDB" id="7773036at2759"/>
<comment type="caution">
    <text evidence="12">The sequence shown here is derived from an EMBL/GenBank/DDBJ whole genome shotgun (WGS) entry which is preliminary data.</text>
</comment>
<proteinExistence type="inferred from homology"/>
<dbReference type="AlphaFoldDB" id="A0A9W4TW68"/>
<dbReference type="PANTHER" id="PTHR48078:SF2">
    <property type="entry name" value="CATABOLIC L-SERINE_THREONINE DEHYDRATASE"/>
    <property type="match status" value="1"/>
</dbReference>
<dbReference type="GO" id="GO:0030170">
    <property type="term" value="F:pyridoxal phosphate binding"/>
    <property type="evidence" value="ECO:0007669"/>
    <property type="project" value="InterPro"/>
</dbReference>
<dbReference type="Gene3D" id="3.40.50.1100">
    <property type="match status" value="2"/>
</dbReference>
<keyword evidence="8" id="KW-0663">Pyridoxal phosphate</keyword>
<dbReference type="EC" id="4.3.1.17" evidence="5"/>
<comment type="subcellular location">
    <subcellularLocation>
        <location evidence="2">Cytoplasm</location>
    </subcellularLocation>
</comment>
<evidence type="ECO:0000256" key="1">
    <source>
        <dbReference type="ARBA" id="ARBA00001933"/>
    </source>
</evidence>
<accession>A0A9W4TW68</accession>
<comment type="similarity">
    <text evidence="4">Belongs to the serine/threonine dehydratase family.</text>
</comment>
<reference evidence="12" key="1">
    <citation type="submission" date="2022-12" db="EMBL/GenBank/DDBJ databases">
        <authorList>
            <person name="Brejova B."/>
        </authorList>
    </citation>
    <scope>NUCLEOTIDE SEQUENCE</scope>
</reference>
<dbReference type="GO" id="GO:0004794">
    <property type="term" value="F:threonine deaminase activity"/>
    <property type="evidence" value="ECO:0007669"/>
    <property type="project" value="TreeGrafter"/>
</dbReference>
<dbReference type="Pfam" id="PF00291">
    <property type="entry name" value="PALP"/>
    <property type="match status" value="1"/>
</dbReference>
<feature type="domain" description="Tryptophan synthase beta chain-like PALP" evidence="11">
    <location>
        <begin position="16"/>
        <end position="313"/>
    </location>
</feature>
<keyword evidence="7" id="KW-0963">Cytoplasm</keyword>
<evidence type="ECO:0000313" key="13">
    <source>
        <dbReference type="Proteomes" id="UP001152885"/>
    </source>
</evidence>
<dbReference type="GO" id="GO:0006565">
    <property type="term" value="P:L-serine catabolic process"/>
    <property type="evidence" value="ECO:0007669"/>
    <property type="project" value="TreeGrafter"/>
</dbReference>
<gene>
    <name evidence="12" type="ORF">CANVERA_P2694</name>
</gene>
<evidence type="ECO:0000256" key="3">
    <source>
        <dbReference type="ARBA" id="ARBA00004742"/>
    </source>
</evidence>
<comment type="catalytic activity">
    <reaction evidence="10">
        <text>L-serine = pyruvate + NH4(+)</text>
        <dbReference type="Rhea" id="RHEA:19169"/>
        <dbReference type="ChEBI" id="CHEBI:15361"/>
        <dbReference type="ChEBI" id="CHEBI:28938"/>
        <dbReference type="ChEBI" id="CHEBI:33384"/>
        <dbReference type="EC" id="4.3.1.17"/>
    </reaction>
</comment>
<keyword evidence="13" id="KW-1185">Reference proteome</keyword>
<organism evidence="12 13">
    <name type="scientific">Candida verbasci</name>
    <dbReference type="NCBI Taxonomy" id="1227364"/>
    <lineage>
        <taxon>Eukaryota</taxon>
        <taxon>Fungi</taxon>
        <taxon>Dikarya</taxon>
        <taxon>Ascomycota</taxon>
        <taxon>Saccharomycotina</taxon>
        <taxon>Pichiomycetes</taxon>
        <taxon>Debaryomycetaceae</taxon>
        <taxon>Candida/Lodderomyces clade</taxon>
        <taxon>Candida</taxon>
    </lineage>
</organism>
<evidence type="ECO:0000256" key="7">
    <source>
        <dbReference type="ARBA" id="ARBA00022490"/>
    </source>
</evidence>
<dbReference type="SUPFAM" id="SSF53686">
    <property type="entry name" value="Tryptophan synthase beta subunit-like PLP-dependent enzymes"/>
    <property type="match status" value="1"/>
</dbReference>
<evidence type="ECO:0000313" key="12">
    <source>
        <dbReference type="EMBL" id="CAI5758181.1"/>
    </source>
</evidence>
<dbReference type="Proteomes" id="UP001152885">
    <property type="component" value="Unassembled WGS sequence"/>
</dbReference>
<dbReference type="GO" id="GO:0006094">
    <property type="term" value="P:gluconeogenesis"/>
    <property type="evidence" value="ECO:0007669"/>
    <property type="project" value="UniProtKB-KW"/>
</dbReference>
<dbReference type="InterPro" id="IPR000634">
    <property type="entry name" value="Ser/Thr_deHydtase_PyrdxlP-BS"/>
</dbReference>
<keyword evidence="6" id="KW-0312">Gluconeogenesis</keyword>
<dbReference type="GO" id="GO:0009097">
    <property type="term" value="P:isoleucine biosynthetic process"/>
    <property type="evidence" value="ECO:0007669"/>
    <property type="project" value="TreeGrafter"/>
</dbReference>
<dbReference type="PROSITE" id="PS00165">
    <property type="entry name" value="DEHYDRATASE_SER_THR"/>
    <property type="match status" value="1"/>
</dbReference>
<dbReference type="FunFam" id="3.40.50.1100:FF:000040">
    <property type="entry name" value="L-serine dehydratase, putative"/>
    <property type="match status" value="1"/>
</dbReference>
<dbReference type="PANTHER" id="PTHR48078">
    <property type="entry name" value="THREONINE DEHYDRATASE, MITOCHONDRIAL-RELATED"/>
    <property type="match status" value="1"/>
</dbReference>
<dbReference type="EMBL" id="CANTUO010000002">
    <property type="protein sequence ID" value="CAI5758181.1"/>
    <property type="molecule type" value="Genomic_DNA"/>
</dbReference>
<dbReference type="InterPro" id="IPR001926">
    <property type="entry name" value="TrpB-like_PALP"/>
</dbReference>
<evidence type="ECO:0000256" key="5">
    <source>
        <dbReference type="ARBA" id="ARBA00012093"/>
    </source>
</evidence>
<evidence type="ECO:0000256" key="2">
    <source>
        <dbReference type="ARBA" id="ARBA00004496"/>
    </source>
</evidence>
<sequence length="331" mass="36673">MDLPSIKTSFVEVTNKLPRKPPCKIYFKNEFEQPSGSFKLRGMGYLIYKSVEKARAQGKSNIEVFCSSGGNAGLAAAYASAYYNLKCTVVLPIVSKKNVIEKLEFMGAKVIIYGKHWGEADNHLKELIKNLDNSIYPVYAHPFDDELIWQGHSQILTEIINEKQLDSFDDVKGVVCSVGGGGLYNGMIQGLNDLNSKAKVLAIETLQTPTFHETIKVGKIIHLEKIETLSNSLGSPYMSKKSFENYNLGNTKIEVLDDLDGVQGTLDLHDLFGYKVEPACGVSVATVLHRLDIIEKNFQDLKPDDIIIILVCGGSGINDEIIDFYRQLVAS</sequence>
<dbReference type="GO" id="GO:0006567">
    <property type="term" value="P:L-threonine catabolic process"/>
    <property type="evidence" value="ECO:0007669"/>
    <property type="project" value="TreeGrafter"/>
</dbReference>
<evidence type="ECO:0000256" key="10">
    <source>
        <dbReference type="ARBA" id="ARBA00049406"/>
    </source>
</evidence>